<evidence type="ECO:0000313" key="12">
    <source>
        <dbReference type="Proteomes" id="UP001148018"/>
    </source>
</evidence>
<dbReference type="InterPro" id="IPR042474">
    <property type="entry name" value="A33"/>
</dbReference>
<dbReference type="InterPro" id="IPR013783">
    <property type="entry name" value="Ig-like_fold"/>
</dbReference>
<keyword evidence="6" id="KW-1015">Disulfide bond</keyword>
<feature type="compositionally biased region" description="Basic and acidic residues" evidence="8">
    <location>
        <begin position="367"/>
        <end position="386"/>
    </location>
</feature>
<evidence type="ECO:0000256" key="8">
    <source>
        <dbReference type="SAM" id="MobiDB-lite"/>
    </source>
</evidence>
<dbReference type="PANTHER" id="PTHR44969:SF1">
    <property type="entry name" value="CELL SURFACE A33 ANTIGEN"/>
    <property type="match status" value="1"/>
</dbReference>
<reference evidence="11" key="1">
    <citation type="submission" date="2022-07" db="EMBL/GenBank/DDBJ databases">
        <title>Chromosome-level genome of Muraenolepis orangiensis.</title>
        <authorList>
            <person name="Kim J."/>
        </authorList>
    </citation>
    <scope>NUCLEOTIDE SEQUENCE</scope>
    <source>
        <strain evidence="11">KU_S4_2022</strain>
        <tissue evidence="11">Muscle</tissue>
    </source>
</reference>
<protein>
    <recommendedName>
        <fullName evidence="10">Ig-like domain-containing protein</fullName>
    </recommendedName>
</protein>
<feature type="transmembrane region" description="Helical" evidence="9">
    <location>
        <begin position="211"/>
        <end position="232"/>
    </location>
</feature>
<feature type="compositionally biased region" description="Basic and acidic residues" evidence="8">
    <location>
        <begin position="252"/>
        <end position="360"/>
    </location>
</feature>
<name>A0A9Q0DQE4_9TELE</name>
<feature type="region of interest" description="Disordered" evidence="8">
    <location>
        <begin position="242"/>
        <end position="402"/>
    </location>
</feature>
<evidence type="ECO:0000256" key="1">
    <source>
        <dbReference type="ARBA" id="ARBA00004479"/>
    </source>
</evidence>
<dbReference type="Pfam" id="PF13927">
    <property type="entry name" value="Ig_3"/>
    <property type="match status" value="1"/>
</dbReference>
<evidence type="ECO:0000256" key="4">
    <source>
        <dbReference type="ARBA" id="ARBA00022989"/>
    </source>
</evidence>
<evidence type="ECO:0000259" key="10">
    <source>
        <dbReference type="PROSITE" id="PS50835"/>
    </source>
</evidence>
<comment type="caution">
    <text evidence="11">The sequence shown here is derived from an EMBL/GenBank/DDBJ whole genome shotgun (WGS) entry which is preliminary data.</text>
</comment>
<dbReference type="PROSITE" id="PS50835">
    <property type="entry name" value="IG_LIKE"/>
    <property type="match status" value="1"/>
</dbReference>
<dbReference type="InterPro" id="IPR007110">
    <property type="entry name" value="Ig-like_dom"/>
</dbReference>
<dbReference type="Proteomes" id="UP001148018">
    <property type="component" value="Unassembled WGS sequence"/>
</dbReference>
<dbReference type="AlphaFoldDB" id="A0A9Q0DQE4"/>
<dbReference type="GO" id="GO:0005886">
    <property type="term" value="C:plasma membrane"/>
    <property type="evidence" value="ECO:0007669"/>
    <property type="project" value="InterPro"/>
</dbReference>
<dbReference type="InterPro" id="IPR003599">
    <property type="entry name" value="Ig_sub"/>
</dbReference>
<dbReference type="InterPro" id="IPR003598">
    <property type="entry name" value="Ig_sub2"/>
</dbReference>
<keyword evidence="3" id="KW-0732">Signal</keyword>
<dbReference type="PANTHER" id="PTHR44969">
    <property type="entry name" value="CELL SURFACE A33 ANTIGEN"/>
    <property type="match status" value="1"/>
</dbReference>
<feature type="domain" description="Ig-like" evidence="10">
    <location>
        <begin position="111"/>
        <end position="201"/>
    </location>
</feature>
<evidence type="ECO:0000256" key="2">
    <source>
        <dbReference type="ARBA" id="ARBA00022692"/>
    </source>
</evidence>
<evidence type="ECO:0000256" key="9">
    <source>
        <dbReference type="SAM" id="Phobius"/>
    </source>
</evidence>
<keyword evidence="5 9" id="KW-0472">Membrane</keyword>
<dbReference type="SMART" id="SM00409">
    <property type="entry name" value="IG"/>
    <property type="match status" value="2"/>
</dbReference>
<dbReference type="EMBL" id="JANIIK010000112">
    <property type="protein sequence ID" value="KAJ3592950.1"/>
    <property type="molecule type" value="Genomic_DNA"/>
</dbReference>
<dbReference type="OrthoDB" id="8825892at2759"/>
<dbReference type="SUPFAM" id="SSF48726">
    <property type="entry name" value="Immunoglobulin"/>
    <property type="match status" value="1"/>
</dbReference>
<evidence type="ECO:0000256" key="3">
    <source>
        <dbReference type="ARBA" id="ARBA00022729"/>
    </source>
</evidence>
<organism evidence="11 12">
    <name type="scientific">Muraenolepis orangiensis</name>
    <name type="common">Patagonian moray cod</name>
    <dbReference type="NCBI Taxonomy" id="630683"/>
    <lineage>
        <taxon>Eukaryota</taxon>
        <taxon>Metazoa</taxon>
        <taxon>Chordata</taxon>
        <taxon>Craniata</taxon>
        <taxon>Vertebrata</taxon>
        <taxon>Euteleostomi</taxon>
        <taxon>Actinopterygii</taxon>
        <taxon>Neopterygii</taxon>
        <taxon>Teleostei</taxon>
        <taxon>Neoteleostei</taxon>
        <taxon>Acanthomorphata</taxon>
        <taxon>Zeiogadaria</taxon>
        <taxon>Gadariae</taxon>
        <taxon>Gadiformes</taxon>
        <taxon>Muraenolepidoidei</taxon>
        <taxon>Muraenolepididae</taxon>
        <taxon>Muraenolepis</taxon>
    </lineage>
</organism>
<keyword evidence="12" id="KW-1185">Reference proteome</keyword>
<evidence type="ECO:0000256" key="5">
    <source>
        <dbReference type="ARBA" id="ARBA00023136"/>
    </source>
</evidence>
<dbReference type="Gene3D" id="2.60.40.10">
    <property type="entry name" value="Immunoglobulins"/>
    <property type="match status" value="2"/>
</dbReference>
<dbReference type="SMART" id="SM00408">
    <property type="entry name" value="IGc2"/>
    <property type="match status" value="1"/>
</dbReference>
<dbReference type="InterPro" id="IPR036179">
    <property type="entry name" value="Ig-like_dom_sf"/>
</dbReference>
<evidence type="ECO:0000313" key="11">
    <source>
        <dbReference type="EMBL" id="KAJ3592950.1"/>
    </source>
</evidence>
<evidence type="ECO:0000256" key="6">
    <source>
        <dbReference type="ARBA" id="ARBA00023157"/>
    </source>
</evidence>
<sequence>MVLTHYSTGPTDISPLYEGRATLDHDLINGKADLKLRRITMQDNKVFECRVQIPHEDEGKLADTTRVVVLDLKLRGITMQDNKVFKCRVLIPGDDEGKLADLTNVVVLVAPSTPVCKIEGKAEYGQNINLTCRSEEGSPTPVYSWAQQDVRQTPRIAAPRTTDKGGVLSLFNVSMETSGYYTCTSKNKIRSASCNITLTVSPPSMNMGATAGLIGGGVAALLVLGIVIYCCLSGGNELWPNPSRSLTPGEGEFQKEPEVNGERRDDRAEDDRSEAGTARRDYDDRRNDRDAPRSDYDAPRSDYDAPRSDYDDRRSEFSDRRSDYDDRRDRNDPRNDDRADRRRDDYRDEDNREDRRRDDYRDEDDREDSRRRDDYEDSERGGRPEPPRVPGNKPPSRGNYDV</sequence>
<accession>A0A9Q0DQE4</accession>
<proteinExistence type="predicted"/>
<keyword evidence="2 9" id="KW-0812">Transmembrane</keyword>
<comment type="subcellular location">
    <subcellularLocation>
        <location evidence="1">Membrane</location>
        <topology evidence="1">Single-pass type I membrane protein</topology>
    </subcellularLocation>
</comment>
<dbReference type="FunFam" id="2.60.40.10:FF:000095">
    <property type="entry name" value="immunoglobulin superfamily member 11 isoform X1"/>
    <property type="match status" value="1"/>
</dbReference>
<keyword evidence="7" id="KW-0393">Immunoglobulin domain</keyword>
<evidence type="ECO:0000256" key="7">
    <source>
        <dbReference type="ARBA" id="ARBA00023319"/>
    </source>
</evidence>
<gene>
    <name evidence="11" type="ORF">NHX12_005288</name>
</gene>
<keyword evidence="4 9" id="KW-1133">Transmembrane helix</keyword>